<keyword evidence="2" id="KW-1185">Reference proteome</keyword>
<reference evidence="3" key="2">
    <citation type="submission" date="2025-08" db="UniProtKB">
        <authorList>
            <consortium name="RefSeq"/>
        </authorList>
    </citation>
    <scope>IDENTIFICATION</scope>
    <source>
        <tissue evidence="3">Leaf</tissue>
    </source>
</reference>
<dbReference type="InterPro" id="IPR001810">
    <property type="entry name" value="F-box_dom"/>
</dbReference>
<evidence type="ECO:0000313" key="2">
    <source>
        <dbReference type="Proteomes" id="UP000504610"/>
    </source>
</evidence>
<dbReference type="SUPFAM" id="SSF81383">
    <property type="entry name" value="F-box domain"/>
    <property type="match status" value="1"/>
</dbReference>
<dbReference type="Pfam" id="PF07734">
    <property type="entry name" value="FBA_1"/>
    <property type="match status" value="1"/>
</dbReference>
<feature type="domain" description="F-box" evidence="1">
    <location>
        <begin position="5"/>
        <end position="51"/>
    </location>
</feature>
<sequence length="397" mass="46598">MTKETLRLLDLPWDLVVEIISRVPATCLSRLRFTCKRWNALIKDEEFIKKHLDKTAKQHMVLMLRDFMFYSMHVNLHDMFVDPQTSLVNLKSFNNSERFGFRKIFHCDGLLLCHNGSRITLVVWNPCTGQIRRVQLSDYKCNTEFFLGYENNKSCRQTYKILRYSWVYRDNFHHPVVECGIYDFGSCSWRDLDDIPPKCNSITSKGVSLKGNAYWTVAKDKEEDVLLSFDFSTERFWALSIPFASIGIDCRLTALSVVREERLAVLYNMRFTGHPPKIEIWMTTDDKIDQTKVVSWSKFLSLELDENNPQKGLSSVTSFFIDEEKKAAVLCGLEYRNKRNMVTNVYIVGEDNLVMKIPVGEYRLQFLRPAIYNYVPSLARIQERGVMTRKRKRKNRH</sequence>
<protein>
    <submittedName>
        <fullName evidence="3">F-box protein At3g17500</fullName>
    </submittedName>
</protein>
<dbReference type="SUPFAM" id="SSF50965">
    <property type="entry name" value="Galactose oxidase, central domain"/>
    <property type="match status" value="1"/>
</dbReference>
<dbReference type="Gene3D" id="1.20.1280.50">
    <property type="match status" value="1"/>
</dbReference>
<dbReference type="CDD" id="cd22157">
    <property type="entry name" value="F-box_AtFBW1-like"/>
    <property type="match status" value="1"/>
</dbReference>
<accession>A0A6J0P3K0</accession>
<name>A0A6J0P3K0_RAPSA</name>
<evidence type="ECO:0000259" key="1">
    <source>
        <dbReference type="PROSITE" id="PS50181"/>
    </source>
</evidence>
<dbReference type="PROSITE" id="PS50181">
    <property type="entry name" value="FBOX"/>
    <property type="match status" value="1"/>
</dbReference>
<dbReference type="AlphaFoldDB" id="A0A6J0P3K0"/>
<dbReference type="InterPro" id="IPR050796">
    <property type="entry name" value="SCF_F-box_component"/>
</dbReference>
<dbReference type="KEGG" id="rsz:108861193"/>
<evidence type="ECO:0000313" key="3">
    <source>
        <dbReference type="RefSeq" id="XP_018490523.1"/>
    </source>
</evidence>
<dbReference type="InterPro" id="IPR036047">
    <property type="entry name" value="F-box-like_dom_sf"/>
</dbReference>
<dbReference type="InterPro" id="IPR011043">
    <property type="entry name" value="Gal_Oxase/kelch_b-propeller"/>
</dbReference>
<dbReference type="NCBIfam" id="TIGR01640">
    <property type="entry name" value="F_box_assoc_1"/>
    <property type="match status" value="1"/>
</dbReference>
<dbReference type="OrthoDB" id="1867629at2759"/>
<organism evidence="2 3">
    <name type="scientific">Raphanus sativus</name>
    <name type="common">Radish</name>
    <name type="synonym">Raphanus raphanistrum var. sativus</name>
    <dbReference type="NCBI Taxonomy" id="3726"/>
    <lineage>
        <taxon>Eukaryota</taxon>
        <taxon>Viridiplantae</taxon>
        <taxon>Streptophyta</taxon>
        <taxon>Embryophyta</taxon>
        <taxon>Tracheophyta</taxon>
        <taxon>Spermatophyta</taxon>
        <taxon>Magnoliopsida</taxon>
        <taxon>eudicotyledons</taxon>
        <taxon>Gunneridae</taxon>
        <taxon>Pentapetalae</taxon>
        <taxon>rosids</taxon>
        <taxon>malvids</taxon>
        <taxon>Brassicales</taxon>
        <taxon>Brassicaceae</taxon>
        <taxon>Brassiceae</taxon>
        <taxon>Raphanus</taxon>
    </lineage>
</organism>
<dbReference type="Pfam" id="PF00646">
    <property type="entry name" value="F-box"/>
    <property type="match status" value="1"/>
</dbReference>
<dbReference type="PANTHER" id="PTHR31672">
    <property type="entry name" value="BNACNNG10540D PROTEIN"/>
    <property type="match status" value="1"/>
</dbReference>
<dbReference type="InterPro" id="IPR006527">
    <property type="entry name" value="F-box-assoc_dom_typ1"/>
</dbReference>
<dbReference type="GeneID" id="108861193"/>
<dbReference type="SMART" id="SM00256">
    <property type="entry name" value="FBOX"/>
    <property type="match status" value="1"/>
</dbReference>
<dbReference type="PANTHER" id="PTHR31672:SF13">
    <property type="entry name" value="F-BOX PROTEIN CPR30-LIKE"/>
    <property type="match status" value="1"/>
</dbReference>
<gene>
    <name evidence="3" type="primary">LOC108861193</name>
</gene>
<dbReference type="Proteomes" id="UP000504610">
    <property type="component" value="Chromosome 5"/>
</dbReference>
<proteinExistence type="predicted"/>
<reference evidence="2" key="1">
    <citation type="journal article" date="2019" name="Database">
        <title>The radish genome database (RadishGD): an integrated information resource for radish genomics.</title>
        <authorList>
            <person name="Yu H.J."/>
            <person name="Baek S."/>
            <person name="Lee Y.J."/>
            <person name="Cho A."/>
            <person name="Mun J.H."/>
        </authorList>
    </citation>
    <scope>NUCLEOTIDE SEQUENCE [LARGE SCALE GENOMIC DNA]</scope>
    <source>
        <strain evidence="2">cv. WK10039</strain>
    </source>
</reference>
<dbReference type="RefSeq" id="XP_018490523.1">
    <property type="nucleotide sequence ID" value="XM_018635021.2"/>
</dbReference>
<dbReference type="InterPro" id="IPR017451">
    <property type="entry name" value="F-box-assoc_interact_dom"/>
</dbReference>